<feature type="region of interest" description="Disordered" evidence="1">
    <location>
        <begin position="166"/>
        <end position="198"/>
    </location>
</feature>
<evidence type="ECO:0000313" key="3">
    <source>
        <dbReference type="EMBL" id="PJE69082.1"/>
    </source>
</evidence>
<name>A0A2M8L5K6_9BACT</name>
<keyword evidence="2" id="KW-0472">Membrane</keyword>
<feature type="transmembrane region" description="Helical" evidence="2">
    <location>
        <begin position="109"/>
        <end position="130"/>
    </location>
</feature>
<gene>
    <name evidence="3" type="ORF">COU96_01690</name>
</gene>
<dbReference type="Proteomes" id="UP000229500">
    <property type="component" value="Unassembled WGS sequence"/>
</dbReference>
<protein>
    <submittedName>
        <fullName evidence="3">Uncharacterized protein</fullName>
    </submittedName>
</protein>
<keyword evidence="2" id="KW-1133">Transmembrane helix</keyword>
<dbReference type="EMBL" id="PFEL01000064">
    <property type="protein sequence ID" value="PJE69082.1"/>
    <property type="molecule type" value="Genomic_DNA"/>
</dbReference>
<evidence type="ECO:0000313" key="4">
    <source>
        <dbReference type="Proteomes" id="UP000229500"/>
    </source>
</evidence>
<organism evidence="3 4">
    <name type="scientific">Candidatus Shapirobacteria bacterium CG10_big_fil_rev_8_21_14_0_10_38_14</name>
    <dbReference type="NCBI Taxonomy" id="1974483"/>
    <lineage>
        <taxon>Bacteria</taxon>
        <taxon>Candidatus Shapironibacteriota</taxon>
    </lineage>
</organism>
<proteinExistence type="predicted"/>
<evidence type="ECO:0000256" key="1">
    <source>
        <dbReference type="SAM" id="MobiDB-lite"/>
    </source>
</evidence>
<accession>A0A2M8L5K6</accession>
<comment type="caution">
    <text evidence="3">The sequence shown here is derived from an EMBL/GenBank/DDBJ whole genome shotgun (WGS) entry which is preliminary data.</text>
</comment>
<dbReference type="AlphaFoldDB" id="A0A2M8L5K6"/>
<sequence>MQFEARIDTIISKRFFQAGKEIANGFVDESCGVGSSKYPSFLFDRKTKLFVGFMQPPKGSLELVSCDCHVRLRPFLSPLLEKPGAKFVKPRAWLFFCVLVYNGNMKERLIRFLIIGVVALLTVGGIKFIADQKQKNPEAVSFSAEPIKKKLEDVGEKILGETVKHLPKSPDLGKVAGSQTQEDDSSQDGQEVEPIQEPINNVQNQTEKLIEIIKELPQDQINAIKKQIFKDLCEELKCEDFYKE</sequence>
<reference evidence="4" key="1">
    <citation type="submission" date="2017-09" db="EMBL/GenBank/DDBJ databases">
        <title>Depth-based differentiation of microbial function through sediment-hosted aquifers and enrichment of novel symbionts in the deep terrestrial subsurface.</title>
        <authorList>
            <person name="Probst A.J."/>
            <person name="Ladd B."/>
            <person name="Jarett J.K."/>
            <person name="Geller-Mcgrath D.E."/>
            <person name="Sieber C.M.K."/>
            <person name="Emerson J.B."/>
            <person name="Anantharaman K."/>
            <person name="Thomas B.C."/>
            <person name="Malmstrom R."/>
            <person name="Stieglmeier M."/>
            <person name="Klingl A."/>
            <person name="Woyke T."/>
            <person name="Ryan C.M."/>
            <person name="Banfield J.F."/>
        </authorList>
    </citation>
    <scope>NUCLEOTIDE SEQUENCE [LARGE SCALE GENOMIC DNA]</scope>
</reference>
<keyword evidence="2" id="KW-0812">Transmembrane</keyword>
<evidence type="ECO:0000256" key="2">
    <source>
        <dbReference type="SAM" id="Phobius"/>
    </source>
</evidence>